<reference evidence="1" key="4">
    <citation type="submission" date="2025-08" db="UniProtKB">
        <authorList>
            <consortium name="Ensembl"/>
        </authorList>
    </citation>
    <scope>IDENTIFICATION</scope>
</reference>
<organism evidence="1 2">
    <name type="scientific">Rhinolophus ferrumequinum</name>
    <name type="common">Greater horseshoe bat</name>
    <dbReference type="NCBI Taxonomy" id="59479"/>
    <lineage>
        <taxon>Eukaryota</taxon>
        <taxon>Metazoa</taxon>
        <taxon>Chordata</taxon>
        <taxon>Craniata</taxon>
        <taxon>Vertebrata</taxon>
        <taxon>Euteleostomi</taxon>
        <taxon>Mammalia</taxon>
        <taxon>Eutheria</taxon>
        <taxon>Laurasiatheria</taxon>
        <taxon>Chiroptera</taxon>
        <taxon>Yinpterochiroptera</taxon>
        <taxon>Rhinolophoidea</taxon>
        <taxon>Rhinolophidae</taxon>
        <taxon>Rhinolophinae</taxon>
        <taxon>Rhinolophus</taxon>
    </lineage>
</organism>
<dbReference type="Proteomes" id="UP000472240">
    <property type="component" value="Chromosome 7"/>
</dbReference>
<evidence type="ECO:0000313" key="1">
    <source>
        <dbReference type="Ensembl" id="ENSRFEP00010028237.1"/>
    </source>
</evidence>
<dbReference type="InParanoid" id="A0A671FRH9"/>
<reference evidence="1 2" key="2">
    <citation type="journal article" date="2018" name="Annu Rev Anim Biosci">
        <title>Bat Biology, Genomes, and the Bat1K Project: To Generate Chromosome-Level Genomes for All Living Bat Species.</title>
        <authorList>
            <person name="Teeling E.C."/>
            <person name="Vernes S.C."/>
            <person name="Davalos L.M."/>
            <person name="Ray D.A."/>
            <person name="Gilbert M.T.P."/>
            <person name="Myers E."/>
        </authorList>
    </citation>
    <scope>NUCLEOTIDE SEQUENCE</scope>
</reference>
<reference evidence="1" key="5">
    <citation type="submission" date="2025-09" db="UniProtKB">
        <authorList>
            <consortium name="Ensembl"/>
        </authorList>
    </citation>
    <scope>IDENTIFICATION</scope>
</reference>
<dbReference type="Ensembl" id="ENSRFET00010030654.1">
    <property type="protein sequence ID" value="ENSRFEP00010028237.1"/>
    <property type="gene ID" value="ENSRFEG00010018780.1"/>
</dbReference>
<accession>A0A671FRH9</accession>
<keyword evidence="2" id="KW-1185">Reference proteome</keyword>
<dbReference type="AlphaFoldDB" id="A0A671FRH9"/>
<evidence type="ECO:0000313" key="2">
    <source>
        <dbReference type="Proteomes" id="UP000472240"/>
    </source>
</evidence>
<protein>
    <submittedName>
        <fullName evidence="1">Uncharacterized protein</fullName>
    </submittedName>
</protein>
<dbReference type="Gene3D" id="3.10.20.90">
    <property type="entry name" value="Phosphatidylinositol 3-kinase Catalytic Subunit, Chain A, domain 1"/>
    <property type="match status" value="1"/>
</dbReference>
<reference evidence="1 2" key="1">
    <citation type="journal article" date="2015" name="Annu Rev Anim Biosci">
        <title>The Genome 10K Project: a way forward.</title>
        <authorList>
            <person name="Koepfli K.P."/>
            <person name="Paten B."/>
            <person name="O'Brien S.J."/>
            <person name="Koepfli K.P."/>
            <person name="Paten B."/>
            <person name="Antunes A."/>
            <person name="Belov K."/>
            <person name="Bustamante C."/>
            <person name="Castoe T.A."/>
            <person name="Clawson H."/>
            <person name="Crawford A.J."/>
            <person name="Diekhans M."/>
            <person name="Distel D."/>
            <person name="Durbin R."/>
            <person name="Earl D."/>
            <person name="Fujita M.K."/>
            <person name="Gamble T."/>
            <person name="Georges A."/>
            <person name="Gemmell N."/>
            <person name="Gilbert M.T."/>
            <person name="Graves J.M."/>
            <person name="Green R.E."/>
            <person name="Hickey G."/>
            <person name="Jarvis E.D."/>
            <person name="Johnson W."/>
            <person name="Komissarov A."/>
            <person name="Korf I."/>
            <person name="Kuhn R."/>
            <person name="Larkin D.M."/>
            <person name="Lewin H."/>
            <person name="Lopez J.V."/>
            <person name="Ma J."/>
            <person name="Marques-Bonet T."/>
            <person name="Miller W."/>
            <person name="Murphy R."/>
            <person name="Pevzner P."/>
            <person name="Shapiro B."/>
            <person name="Steiner C."/>
            <person name="Tamazian G."/>
            <person name="Venkatesh B."/>
            <person name="Wang J."/>
            <person name="Wayne R."/>
            <person name="Wiley E."/>
            <person name="Yang H."/>
            <person name="Zhang G."/>
            <person name="Haussler D."/>
            <person name="Ryder O."/>
            <person name="O'Brien S.J."/>
        </authorList>
    </citation>
    <scope>NUCLEOTIDE SEQUENCE</scope>
</reference>
<name>A0A671FRH9_RHIFE</name>
<reference evidence="2" key="3">
    <citation type="submission" date="2018-12" db="EMBL/GenBank/DDBJ databases">
        <title>G10K-VGP greater horseshoe bat female genome, primary haplotype.</title>
        <authorList>
            <person name="Teeling E."/>
            <person name="Myers G."/>
            <person name="Vernes S."/>
            <person name="Pippel M."/>
            <person name="Winkler S."/>
            <person name="Fedrigo O."/>
            <person name="Rhie A."/>
            <person name="Koren S."/>
            <person name="Phillippy A."/>
            <person name="Lewin H."/>
            <person name="Damas J."/>
            <person name="Howe K."/>
            <person name="Mountcastle J."/>
            <person name="Jarvis E.D."/>
        </authorList>
    </citation>
    <scope>NUCLEOTIDE SEQUENCE [LARGE SCALE GENOMIC DNA]</scope>
</reference>
<sequence>ISDQEAKSPTEDLGDMKEGEYIKLKIIEQDSCKIDIEVKMTTHHHKNQVSYCQRQNSLRLLFEGQINR</sequence>
<dbReference type="GeneTree" id="ENSGT01090000260115"/>
<proteinExistence type="predicted"/>